<dbReference type="InterPro" id="IPR012677">
    <property type="entry name" value="Nucleotide-bd_a/b_plait_sf"/>
</dbReference>
<sequence>MVELWMYLDAATGEQKGPVPARIVKKLLRKSIIQPHQLVWTQRLSEWTKITSVEPFVAYYRTLMTVWYYMAENATDASKNATRTGPTTTQQLIQLFLDGKVDGMTLVWSQELDDWKPVGAVSSLREFFDEANDEIDRESELIEQIRNVPIEHQVFENGSLEALVAEDGKSYLYDTESKTYVTPEDSIEEELASLREASMETNAKTQGRHESTKLLKQDTGKIVEATKQKSFEQAKADVHGEKKRMRKKKKKSDKWKTKKTNTWVYVNGLPLDVSIEEVHDHFAKCGVIQPDITTGKPRIKLYEDKERGVLNGDGSVCYMKEASVELAVQLLDKSQIRPDWPIDVQPAVFQQKEGKNVKRKKVKIDARAKIRMFEKEKALSWNEGEVNEPAGYRIVVLKHMFTPAEIEDEAFEKELQEDIHAECSKIGEVSKITLFSKHVDGVVVVKFASSGSAARCIEIMNGRFFAGRKLECGFWDGADYTHRESQNEELQRAEKFQEWLDDASSSSSDDEVEETNMEHIGNDTKAEEGHPERKLHPLSGDSDDRE</sequence>
<feature type="compositionally biased region" description="Basic and acidic residues" evidence="7">
    <location>
        <begin position="516"/>
        <end position="535"/>
    </location>
</feature>
<feature type="region of interest" description="Disordered" evidence="7">
    <location>
        <begin position="499"/>
        <end position="546"/>
    </location>
</feature>
<dbReference type="FunFam" id="3.30.70.330:FF:000329">
    <property type="entry name" value="splicing factor U2AF-associated protein 2"/>
    <property type="match status" value="1"/>
</dbReference>
<keyword evidence="3" id="KW-0677">Repeat</keyword>
<dbReference type="SMART" id="SM00361">
    <property type="entry name" value="RRM_1"/>
    <property type="match status" value="1"/>
</dbReference>
<evidence type="ECO:0000256" key="2">
    <source>
        <dbReference type="ARBA" id="ARBA00022664"/>
    </source>
</evidence>
<evidence type="ECO:0000313" key="10">
    <source>
        <dbReference type="Proteomes" id="UP000294530"/>
    </source>
</evidence>
<dbReference type="AlphaFoldDB" id="A0A976IB56"/>
<organism evidence="9 10">
    <name type="scientific">Bremia lactucae</name>
    <name type="common">Lettuce downy mildew</name>
    <dbReference type="NCBI Taxonomy" id="4779"/>
    <lineage>
        <taxon>Eukaryota</taxon>
        <taxon>Sar</taxon>
        <taxon>Stramenopiles</taxon>
        <taxon>Oomycota</taxon>
        <taxon>Peronosporomycetes</taxon>
        <taxon>Peronosporales</taxon>
        <taxon>Peronosporaceae</taxon>
        <taxon>Bremia</taxon>
    </lineage>
</organism>
<dbReference type="Pfam" id="PF14237">
    <property type="entry name" value="GYF_2"/>
    <property type="match status" value="2"/>
</dbReference>
<proteinExistence type="inferred from homology"/>
<reference evidence="9 10" key="1">
    <citation type="journal article" date="2021" name="Genome Biol.">
        <title>AFLAP: assembly-free linkage analysis pipeline using k-mers from genome sequencing data.</title>
        <authorList>
            <person name="Fletcher K."/>
            <person name="Zhang L."/>
            <person name="Gil J."/>
            <person name="Han R."/>
            <person name="Cavanaugh K."/>
            <person name="Michelmore R."/>
        </authorList>
    </citation>
    <scope>NUCLEOTIDE SEQUENCE [LARGE SCALE GENOMIC DNA]</scope>
    <source>
        <strain evidence="9 10">SF5</strain>
    </source>
</reference>
<comment type="similarity">
    <text evidence="1">Belongs to the HTATSF1 family.</text>
</comment>
<dbReference type="GO" id="GO:0000398">
    <property type="term" value="P:mRNA splicing, via spliceosome"/>
    <property type="evidence" value="ECO:0007669"/>
    <property type="project" value="InterPro"/>
</dbReference>
<comment type="caution">
    <text evidence="9">The sequence shown here is derived from an EMBL/GenBank/DDBJ whole genome shotgun (WGS) entry which is preliminary data.</text>
</comment>
<evidence type="ECO:0000256" key="6">
    <source>
        <dbReference type="PROSITE-ProRule" id="PRU00176"/>
    </source>
</evidence>
<name>A0A976IB56_BRELC</name>
<dbReference type="KEGG" id="blac:94348704"/>
<protein>
    <recommendedName>
        <fullName evidence="8">RRM domain-containing protein</fullName>
    </recommendedName>
</protein>
<evidence type="ECO:0000256" key="7">
    <source>
        <dbReference type="SAM" id="MobiDB-lite"/>
    </source>
</evidence>
<dbReference type="PROSITE" id="PS50102">
    <property type="entry name" value="RRM"/>
    <property type="match status" value="1"/>
</dbReference>
<dbReference type="PANTHER" id="PTHR15608:SF0">
    <property type="entry name" value="HIV TAT-SPECIFIC FACTOR 1"/>
    <property type="match status" value="1"/>
</dbReference>
<evidence type="ECO:0000256" key="3">
    <source>
        <dbReference type="ARBA" id="ARBA00022737"/>
    </source>
</evidence>
<dbReference type="GO" id="GO:0005686">
    <property type="term" value="C:U2 snRNP"/>
    <property type="evidence" value="ECO:0007669"/>
    <property type="project" value="TreeGrafter"/>
</dbReference>
<dbReference type="Proteomes" id="UP000294530">
    <property type="component" value="Unassembled WGS sequence"/>
</dbReference>
<dbReference type="EMBL" id="SHOA02000001">
    <property type="protein sequence ID" value="TDH65593.1"/>
    <property type="molecule type" value="Genomic_DNA"/>
</dbReference>
<dbReference type="InterPro" id="IPR000504">
    <property type="entry name" value="RRM_dom"/>
</dbReference>
<dbReference type="RefSeq" id="XP_067815092.1">
    <property type="nucleotide sequence ID" value="XM_067963033.1"/>
</dbReference>
<evidence type="ECO:0000256" key="5">
    <source>
        <dbReference type="ARBA" id="ARBA00023187"/>
    </source>
</evidence>
<feature type="domain" description="RRM" evidence="8">
    <location>
        <begin position="393"/>
        <end position="477"/>
    </location>
</feature>
<dbReference type="FunFam" id="3.30.70.330:FF:000105">
    <property type="entry name" value="HIV Tat-specific factor 1 homolog"/>
    <property type="match status" value="1"/>
</dbReference>
<dbReference type="InterPro" id="IPR025640">
    <property type="entry name" value="GYF_2"/>
</dbReference>
<dbReference type="Gene3D" id="3.30.70.330">
    <property type="match status" value="2"/>
</dbReference>
<dbReference type="Pfam" id="PF00076">
    <property type="entry name" value="RRM_1"/>
    <property type="match status" value="1"/>
</dbReference>
<dbReference type="OrthoDB" id="10258585at2759"/>
<dbReference type="InterPro" id="IPR035979">
    <property type="entry name" value="RBD_domain_sf"/>
</dbReference>
<evidence type="ECO:0000259" key="8">
    <source>
        <dbReference type="PROSITE" id="PS50102"/>
    </source>
</evidence>
<keyword evidence="10" id="KW-1185">Reference proteome</keyword>
<accession>A0A976IB56</accession>
<dbReference type="GeneID" id="94348704"/>
<evidence type="ECO:0000313" key="9">
    <source>
        <dbReference type="EMBL" id="TDH65593.1"/>
    </source>
</evidence>
<dbReference type="SMART" id="SM00360">
    <property type="entry name" value="RRM"/>
    <property type="match status" value="2"/>
</dbReference>
<evidence type="ECO:0000256" key="1">
    <source>
        <dbReference type="ARBA" id="ARBA00007747"/>
    </source>
</evidence>
<dbReference type="InterPro" id="IPR034393">
    <property type="entry name" value="TatSF1-like"/>
</dbReference>
<gene>
    <name evidence="9" type="ORF">CCR75_004947</name>
</gene>
<dbReference type="InterPro" id="IPR003954">
    <property type="entry name" value="RRM_euk-type"/>
</dbReference>
<evidence type="ECO:0000256" key="4">
    <source>
        <dbReference type="ARBA" id="ARBA00022884"/>
    </source>
</evidence>
<keyword evidence="2" id="KW-0507">mRNA processing</keyword>
<dbReference type="InterPro" id="IPR034392">
    <property type="entry name" value="TatSF1-like_RRM1"/>
</dbReference>
<dbReference type="GO" id="GO:0003723">
    <property type="term" value="F:RNA binding"/>
    <property type="evidence" value="ECO:0007669"/>
    <property type="project" value="UniProtKB-UniRule"/>
</dbReference>
<dbReference type="PANTHER" id="PTHR15608">
    <property type="entry name" value="SPLICING FACTOR U2AF-ASSOCIATED PROTEIN 2"/>
    <property type="match status" value="1"/>
</dbReference>
<dbReference type="CDD" id="cd12281">
    <property type="entry name" value="RRM1_TatSF1_like"/>
    <property type="match status" value="1"/>
</dbReference>
<dbReference type="SUPFAM" id="SSF54928">
    <property type="entry name" value="RNA-binding domain, RBD"/>
    <property type="match status" value="2"/>
</dbReference>
<dbReference type="CDD" id="cd12285">
    <property type="entry name" value="RRM3_RBM39_like"/>
    <property type="match status" value="1"/>
</dbReference>
<dbReference type="GO" id="GO:0005684">
    <property type="term" value="C:U2-type spliceosomal complex"/>
    <property type="evidence" value="ECO:0007669"/>
    <property type="project" value="TreeGrafter"/>
</dbReference>
<keyword evidence="4 6" id="KW-0694">RNA-binding</keyword>
<keyword evidence="5" id="KW-0508">mRNA splicing</keyword>